<sequence>MQILAQEMNGKIQIIMLISILVEGFNILGNLVLVVGLILAEYFQIQKIFQI</sequence>
<keyword evidence="1" id="KW-0472">Membrane</keyword>
<keyword evidence="3" id="KW-1185">Reference proteome</keyword>
<organism evidence="2 3">
    <name type="scientific">Paramecium pentaurelia</name>
    <dbReference type="NCBI Taxonomy" id="43138"/>
    <lineage>
        <taxon>Eukaryota</taxon>
        <taxon>Sar</taxon>
        <taxon>Alveolata</taxon>
        <taxon>Ciliophora</taxon>
        <taxon>Intramacronucleata</taxon>
        <taxon>Oligohymenophorea</taxon>
        <taxon>Peniculida</taxon>
        <taxon>Parameciidae</taxon>
        <taxon>Paramecium</taxon>
    </lineage>
</organism>
<dbReference type="EMBL" id="CAJJDO010000110">
    <property type="protein sequence ID" value="CAD8195846.1"/>
    <property type="molecule type" value="Genomic_DNA"/>
</dbReference>
<proteinExistence type="predicted"/>
<keyword evidence="1" id="KW-1133">Transmembrane helix</keyword>
<evidence type="ECO:0000313" key="3">
    <source>
        <dbReference type="Proteomes" id="UP000689195"/>
    </source>
</evidence>
<keyword evidence="1" id="KW-0812">Transmembrane</keyword>
<evidence type="ECO:0000256" key="1">
    <source>
        <dbReference type="SAM" id="Phobius"/>
    </source>
</evidence>
<gene>
    <name evidence="2" type="ORF">PPENT_87.1.T1100174</name>
</gene>
<reference evidence="2" key="1">
    <citation type="submission" date="2021-01" db="EMBL/GenBank/DDBJ databases">
        <authorList>
            <consortium name="Genoscope - CEA"/>
            <person name="William W."/>
        </authorList>
    </citation>
    <scope>NUCLEOTIDE SEQUENCE</scope>
</reference>
<feature type="transmembrane region" description="Helical" evidence="1">
    <location>
        <begin position="12"/>
        <end position="40"/>
    </location>
</feature>
<evidence type="ECO:0000313" key="2">
    <source>
        <dbReference type="EMBL" id="CAD8195846.1"/>
    </source>
</evidence>
<dbReference type="AlphaFoldDB" id="A0A8S1X852"/>
<dbReference type="Proteomes" id="UP000689195">
    <property type="component" value="Unassembled WGS sequence"/>
</dbReference>
<protein>
    <submittedName>
        <fullName evidence="2">Uncharacterized protein</fullName>
    </submittedName>
</protein>
<accession>A0A8S1X852</accession>
<name>A0A8S1X852_9CILI</name>
<comment type="caution">
    <text evidence="2">The sequence shown here is derived from an EMBL/GenBank/DDBJ whole genome shotgun (WGS) entry which is preliminary data.</text>
</comment>